<evidence type="ECO:0000313" key="2">
    <source>
        <dbReference type="Proteomes" id="UP000479710"/>
    </source>
</evidence>
<keyword evidence="2" id="KW-1185">Reference proteome</keyword>
<proteinExistence type="predicted"/>
<name>A0A6G1E6T1_9ORYZ</name>
<dbReference type="AlphaFoldDB" id="A0A6G1E6T1"/>
<evidence type="ECO:0000313" key="1">
    <source>
        <dbReference type="EMBL" id="KAF0920266.1"/>
    </source>
</evidence>
<dbReference type="OrthoDB" id="5788516at2759"/>
<dbReference type="Proteomes" id="UP000479710">
    <property type="component" value="Unassembled WGS sequence"/>
</dbReference>
<protein>
    <submittedName>
        <fullName evidence="1">Uncharacterized protein</fullName>
    </submittedName>
</protein>
<sequence>MTISQLKTPRCPNVRCPIKSAAENKLDCNITSTCFGLRCAQPGGMAHESGLWNVVILDYFVH</sequence>
<gene>
    <name evidence="1" type="ORF">E2562_034115</name>
</gene>
<comment type="caution">
    <text evidence="1">The sequence shown here is derived from an EMBL/GenBank/DDBJ whole genome shotgun (WGS) entry which is preliminary data.</text>
</comment>
<dbReference type="EMBL" id="SPHZ02000005">
    <property type="protein sequence ID" value="KAF0920266.1"/>
    <property type="molecule type" value="Genomic_DNA"/>
</dbReference>
<organism evidence="1 2">
    <name type="scientific">Oryza meyeriana var. granulata</name>
    <dbReference type="NCBI Taxonomy" id="110450"/>
    <lineage>
        <taxon>Eukaryota</taxon>
        <taxon>Viridiplantae</taxon>
        <taxon>Streptophyta</taxon>
        <taxon>Embryophyta</taxon>
        <taxon>Tracheophyta</taxon>
        <taxon>Spermatophyta</taxon>
        <taxon>Magnoliopsida</taxon>
        <taxon>Liliopsida</taxon>
        <taxon>Poales</taxon>
        <taxon>Poaceae</taxon>
        <taxon>BOP clade</taxon>
        <taxon>Oryzoideae</taxon>
        <taxon>Oryzeae</taxon>
        <taxon>Oryzinae</taxon>
        <taxon>Oryza</taxon>
        <taxon>Oryza meyeriana</taxon>
    </lineage>
</organism>
<reference evidence="1 2" key="1">
    <citation type="submission" date="2019-11" db="EMBL/GenBank/DDBJ databases">
        <title>Whole genome sequence of Oryza granulata.</title>
        <authorList>
            <person name="Li W."/>
        </authorList>
    </citation>
    <scope>NUCLEOTIDE SEQUENCE [LARGE SCALE GENOMIC DNA]</scope>
    <source>
        <strain evidence="2">cv. Menghai</strain>
        <tissue evidence="1">Leaf</tissue>
    </source>
</reference>
<accession>A0A6G1E6T1</accession>